<feature type="domain" description="LicD/FKTN/FKRP nucleotidyltransferase" evidence="1">
    <location>
        <begin position="33"/>
        <end position="153"/>
    </location>
</feature>
<dbReference type="AlphaFoldDB" id="A0A7Z7LU72"/>
<evidence type="ECO:0000313" key="2">
    <source>
        <dbReference type="EMBL" id="STC98326.1"/>
    </source>
</evidence>
<evidence type="ECO:0000313" key="3">
    <source>
        <dbReference type="Proteomes" id="UP000254876"/>
    </source>
</evidence>
<dbReference type="GO" id="GO:0009100">
    <property type="term" value="P:glycoprotein metabolic process"/>
    <property type="evidence" value="ECO:0007669"/>
    <property type="project" value="UniProtKB-ARBA"/>
</dbReference>
<sequence length="227" mass="27184">MNYPPDLRENYNTNIEQVQSVVYRMLVIIDSICQKHNIDYWLDYGTLLGAIRHNNFIPWDFEADIGMLRSDFLLFKDVVKDELPNDLFFQCKETDPNYIYSPVVEAKIRDRYSNYKHDSMHPDRKWHNGIQVDIFVYDKDYRIDNSISNAFERHFSNSEIHLKFDEIQYTELCKFNDQQFPIPVGYDTYLRRNYGDYNILPPIEDRVAPIVDVFISCNHPESLSWKK</sequence>
<dbReference type="RefSeq" id="WP_221628797.1">
    <property type="nucleotide sequence ID" value="NZ_JACLEQ010000006.1"/>
</dbReference>
<accession>A0A7Z7LU72</accession>
<dbReference type="InterPro" id="IPR007074">
    <property type="entry name" value="LicD/FKTN/FKRP_NTP_transf"/>
</dbReference>
<evidence type="ECO:0000259" key="1">
    <source>
        <dbReference type="Pfam" id="PF04991"/>
    </source>
</evidence>
<gene>
    <name evidence="2" type="ORF">NCTC10588_01060</name>
</gene>
<organism evidence="2 3">
    <name type="scientific">Elizabethkingia anophelis</name>
    <dbReference type="NCBI Taxonomy" id="1117645"/>
    <lineage>
        <taxon>Bacteria</taxon>
        <taxon>Pseudomonadati</taxon>
        <taxon>Bacteroidota</taxon>
        <taxon>Flavobacteriia</taxon>
        <taxon>Flavobacteriales</taxon>
        <taxon>Weeksellaceae</taxon>
        <taxon>Elizabethkingia</taxon>
    </lineage>
</organism>
<dbReference type="InterPro" id="IPR052942">
    <property type="entry name" value="LPS_cholinephosphotransferase"/>
</dbReference>
<protein>
    <submittedName>
        <fullName evidence="2">LPS biosynthesis protein</fullName>
    </submittedName>
</protein>
<dbReference type="EMBL" id="UFYD01000001">
    <property type="protein sequence ID" value="STC98326.1"/>
    <property type="molecule type" value="Genomic_DNA"/>
</dbReference>
<name>A0A7Z7LU72_9FLAO</name>
<comment type="caution">
    <text evidence="2">The sequence shown here is derived from an EMBL/GenBank/DDBJ whole genome shotgun (WGS) entry which is preliminary data.</text>
</comment>
<dbReference type="Proteomes" id="UP000254876">
    <property type="component" value="Unassembled WGS sequence"/>
</dbReference>
<dbReference type="PANTHER" id="PTHR43404">
    <property type="entry name" value="LIPOPOLYSACCHARIDE CHOLINEPHOSPHOTRANSFERASE LICD"/>
    <property type="match status" value="1"/>
</dbReference>
<proteinExistence type="predicted"/>
<reference evidence="2 3" key="1">
    <citation type="submission" date="2018-06" db="EMBL/GenBank/DDBJ databases">
        <authorList>
            <consortium name="Pathogen Informatics"/>
            <person name="Doyle S."/>
        </authorList>
    </citation>
    <scope>NUCLEOTIDE SEQUENCE [LARGE SCALE GENOMIC DNA]</scope>
    <source>
        <strain evidence="2 3">NCTC10588</strain>
    </source>
</reference>
<dbReference type="PANTHER" id="PTHR43404:SF2">
    <property type="entry name" value="LIPOPOLYSACCHARIDE CHOLINEPHOSPHOTRANSFERASE LICD"/>
    <property type="match status" value="1"/>
</dbReference>
<dbReference type="Pfam" id="PF04991">
    <property type="entry name" value="LicD"/>
    <property type="match status" value="1"/>
</dbReference>